<evidence type="ECO:0000313" key="2">
    <source>
        <dbReference type="EMBL" id="KAA1066139.1"/>
    </source>
</evidence>
<gene>
    <name evidence="2" type="ORF">PGT21_022896</name>
</gene>
<comment type="caution">
    <text evidence="2">The sequence shown here is derived from an EMBL/GenBank/DDBJ whole genome shotgun (WGS) entry which is preliminary data.</text>
</comment>
<feature type="compositionally biased region" description="Polar residues" evidence="1">
    <location>
        <begin position="1"/>
        <end position="15"/>
    </location>
</feature>
<feature type="region of interest" description="Disordered" evidence="1">
    <location>
        <begin position="1"/>
        <end position="74"/>
    </location>
</feature>
<accession>A0A5B0LPL1</accession>
<dbReference type="OrthoDB" id="445983at2759"/>
<name>A0A5B0LPL1_PUCGR</name>
<feature type="compositionally biased region" description="Low complexity" evidence="1">
    <location>
        <begin position="41"/>
        <end position="61"/>
    </location>
</feature>
<dbReference type="EMBL" id="VSWC01000196">
    <property type="protein sequence ID" value="KAA1066139.1"/>
    <property type="molecule type" value="Genomic_DNA"/>
</dbReference>
<keyword evidence="3" id="KW-1185">Reference proteome</keyword>
<evidence type="ECO:0000313" key="3">
    <source>
        <dbReference type="Proteomes" id="UP000324748"/>
    </source>
</evidence>
<reference evidence="2 3" key="1">
    <citation type="submission" date="2019-05" db="EMBL/GenBank/DDBJ databases">
        <title>Emergence of the Ug99 lineage of the wheat stem rust pathogen through somatic hybridization.</title>
        <authorList>
            <person name="Li F."/>
            <person name="Upadhyaya N.M."/>
            <person name="Sperschneider J."/>
            <person name="Matny O."/>
            <person name="Nguyen-Phuc H."/>
            <person name="Mago R."/>
            <person name="Raley C."/>
            <person name="Miller M.E."/>
            <person name="Silverstein K.A.T."/>
            <person name="Henningsen E."/>
            <person name="Hirsch C.D."/>
            <person name="Visser B."/>
            <person name="Pretorius Z.A."/>
            <person name="Steffenson B.J."/>
            <person name="Schwessinger B."/>
            <person name="Dodds P.N."/>
            <person name="Figueroa M."/>
        </authorList>
    </citation>
    <scope>NUCLEOTIDE SEQUENCE [LARGE SCALE GENOMIC DNA]</scope>
    <source>
        <strain evidence="2">21-0</strain>
    </source>
</reference>
<proteinExistence type="predicted"/>
<protein>
    <submittedName>
        <fullName evidence="2">Uncharacterized protein</fullName>
    </submittedName>
</protein>
<dbReference type="Proteomes" id="UP000324748">
    <property type="component" value="Unassembled WGS sequence"/>
</dbReference>
<dbReference type="AlphaFoldDB" id="A0A5B0LPL1"/>
<evidence type="ECO:0000256" key="1">
    <source>
        <dbReference type="SAM" id="MobiDB-lite"/>
    </source>
</evidence>
<feature type="compositionally biased region" description="Polar residues" evidence="1">
    <location>
        <begin position="27"/>
        <end position="40"/>
    </location>
</feature>
<organism evidence="2 3">
    <name type="scientific">Puccinia graminis f. sp. tritici</name>
    <dbReference type="NCBI Taxonomy" id="56615"/>
    <lineage>
        <taxon>Eukaryota</taxon>
        <taxon>Fungi</taxon>
        <taxon>Dikarya</taxon>
        <taxon>Basidiomycota</taxon>
        <taxon>Pucciniomycotina</taxon>
        <taxon>Pucciniomycetes</taxon>
        <taxon>Pucciniales</taxon>
        <taxon>Pucciniaceae</taxon>
        <taxon>Puccinia</taxon>
    </lineage>
</organism>
<sequence length="87" mass="9812">MQSRIECSKCGQNFETKIDPEAANDKPPTTHQSSTATPRPSSVHSSSSARQQQQQQQQRSHQQPEDRFDDGINDPDDILFLLLIECT</sequence>